<protein>
    <submittedName>
        <fullName evidence="1">Uncharacterized protein</fullName>
    </submittedName>
</protein>
<dbReference type="Proteomes" id="UP000005237">
    <property type="component" value="Unassembled WGS sequence"/>
</dbReference>
<name>A0A8R1IHK7_CAEJA</name>
<proteinExistence type="predicted"/>
<reference evidence="1" key="2">
    <citation type="submission" date="2022-06" db="UniProtKB">
        <authorList>
            <consortium name="EnsemblMetazoa"/>
        </authorList>
    </citation>
    <scope>IDENTIFICATION</scope>
    <source>
        <strain evidence="1">DF5081</strain>
    </source>
</reference>
<dbReference type="EnsemblMetazoa" id="CJA32338.1">
    <property type="protein sequence ID" value="CJA32338.1"/>
    <property type="gene ID" value="WBGene00208185"/>
</dbReference>
<reference evidence="2" key="1">
    <citation type="submission" date="2010-08" db="EMBL/GenBank/DDBJ databases">
        <authorList>
            <consortium name="Caenorhabditis japonica Sequencing Consortium"/>
            <person name="Wilson R.K."/>
        </authorList>
    </citation>
    <scope>NUCLEOTIDE SEQUENCE [LARGE SCALE GENOMIC DNA]</scope>
    <source>
        <strain evidence="2">DF5081</strain>
    </source>
</reference>
<sequence>MNRSIIKETRQRRRDGEDERFDTRRARNILNAEPYGCSALVAAMFREIGNLRTFKQMTIRFNNSAVRDPGSI</sequence>
<dbReference type="AlphaFoldDB" id="A0A8R1IHK7"/>
<evidence type="ECO:0000313" key="1">
    <source>
        <dbReference type="EnsemblMetazoa" id="CJA32338.1"/>
    </source>
</evidence>
<evidence type="ECO:0000313" key="2">
    <source>
        <dbReference type="Proteomes" id="UP000005237"/>
    </source>
</evidence>
<accession>A0A8R1IHK7</accession>
<organism evidence="1 2">
    <name type="scientific">Caenorhabditis japonica</name>
    <dbReference type="NCBI Taxonomy" id="281687"/>
    <lineage>
        <taxon>Eukaryota</taxon>
        <taxon>Metazoa</taxon>
        <taxon>Ecdysozoa</taxon>
        <taxon>Nematoda</taxon>
        <taxon>Chromadorea</taxon>
        <taxon>Rhabditida</taxon>
        <taxon>Rhabditina</taxon>
        <taxon>Rhabditomorpha</taxon>
        <taxon>Rhabditoidea</taxon>
        <taxon>Rhabditidae</taxon>
        <taxon>Peloderinae</taxon>
        <taxon>Caenorhabditis</taxon>
    </lineage>
</organism>
<keyword evidence="2" id="KW-1185">Reference proteome</keyword>